<dbReference type="PANTHER" id="PTHR32046">
    <property type="entry name" value="G DOMAIN-CONTAINING PROTEIN"/>
    <property type="match status" value="1"/>
</dbReference>
<evidence type="ECO:0000313" key="3">
    <source>
        <dbReference type="Proteomes" id="UP000234254"/>
    </source>
</evidence>
<evidence type="ECO:0008006" key="4">
    <source>
        <dbReference type="Google" id="ProtNLM"/>
    </source>
</evidence>
<accession>A0A2I1D7X2</accession>
<dbReference type="VEuPathDB" id="FungiDB:P168DRAFT_317467"/>
<dbReference type="InterPro" id="IPR025662">
    <property type="entry name" value="Sigma_54_int_dom_ATP-bd_1"/>
</dbReference>
<dbReference type="Gene3D" id="3.40.50.300">
    <property type="entry name" value="P-loop containing nucleotide triphosphate hydrolases"/>
    <property type="match status" value="1"/>
</dbReference>
<dbReference type="Proteomes" id="UP000234254">
    <property type="component" value="Unassembled WGS sequence"/>
</dbReference>
<protein>
    <recommendedName>
        <fullName evidence="4">AAA+ ATPase domain-containing protein</fullName>
    </recommendedName>
</protein>
<keyword evidence="3" id="KW-1185">Reference proteome</keyword>
<sequence length="270" mass="29504">MYCRCGRVQQDAYRFHCPLQTHGAFSTAYEPGILNETLEGLDAFPEKNILLLGETGVGKSTFINAFANYVYHPTLDEANRNSFQSVIPFSFRACDDVTFEERITDSKEQLIRGLQNVHDQYEDELSQILNFAASLSARLSAITDPNEPLQRIRNQYTTTLAALEAPNSGSGLAVDTTTVKGKMETLYALQHFGSSLRSNVSALQDAQDRTQLENIFPVVVRGWERPTPPTPPADGGNLTPGTSGGWRVDVASRPGGGLPVTVPVVGQLAQ</sequence>
<reference evidence="2" key="1">
    <citation type="submission" date="2016-12" db="EMBL/GenBank/DDBJ databases">
        <title>The genomes of Aspergillus section Nigri reveals drivers in fungal speciation.</title>
        <authorList>
            <consortium name="DOE Joint Genome Institute"/>
            <person name="Vesth T.C."/>
            <person name="Nybo J."/>
            <person name="Theobald S."/>
            <person name="Brandl J."/>
            <person name="Frisvad J.C."/>
            <person name="Nielsen K.F."/>
            <person name="Lyhne E.K."/>
            <person name="Kogle M.E."/>
            <person name="Kuo A."/>
            <person name="Riley R."/>
            <person name="Clum A."/>
            <person name="Nolan M."/>
            <person name="Lipzen A."/>
            <person name="Salamov A."/>
            <person name="Henrissat B."/>
            <person name="Wiebenga A."/>
            <person name="De vries R.P."/>
            <person name="Grigoriev I.V."/>
            <person name="Mortensen U.H."/>
            <person name="Andersen M.R."/>
            <person name="Baker S.E."/>
        </authorList>
    </citation>
    <scope>NUCLEOTIDE SEQUENCE</scope>
    <source>
        <strain evidence="2">IBT 28561</strain>
    </source>
</reference>
<dbReference type="OrthoDB" id="8954335at2759"/>
<dbReference type="PROSITE" id="PS00675">
    <property type="entry name" value="SIGMA54_INTERACT_1"/>
    <property type="match status" value="1"/>
</dbReference>
<dbReference type="SUPFAM" id="SSF52540">
    <property type="entry name" value="P-loop containing nucleoside triphosphate hydrolases"/>
    <property type="match status" value="1"/>
</dbReference>
<dbReference type="GeneID" id="36547630"/>
<organism evidence="2 3">
    <name type="scientific">Aspergillus campestris (strain IBT 28561)</name>
    <dbReference type="NCBI Taxonomy" id="1392248"/>
    <lineage>
        <taxon>Eukaryota</taxon>
        <taxon>Fungi</taxon>
        <taxon>Dikarya</taxon>
        <taxon>Ascomycota</taxon>
        <taxon>Pezizomycotina</taxon>
        <taxon>Eurotiomycetes</taxon>
        <taxon>Eurotiomycetidae</taxon>
        <taxon>Eurotiales</taxon>
        <taxon>Aspergillaceae</taxon>
        <taxon>Aspergillus</taxon>
        <taxon>Aspergillus subgen. Circumdati</taxon>
    </lineage>
</organism>
<dbReference type="InterPro" id="IPR027417">
    <property type="entry name" value="P-loop_NTPase"/>
</dbReference>
<dbReference type="PANTHER" id="PTHR32046:SF11">
    <property type="entry name" value="IMMUNE-ASSOCIATED NUCLEOTIDE-BINDING PROTEIN 10-LIKE"/>
    <property type="match status" value="1"/>
</dbReference>
<evidence type="ECO:0000256" key="1">
    <source>
        <dbReference type="SAM" id="MobiDB-lite"/>
    </source>
</evidence>
<proteinExistence type="predicted"/>
<dbReference type="EMBL" id="MSFM01000004">
    <property type="protein sequence ID" value="PKY05963.1"/>
    <property type="molecule type" value="Genomic_DNA"/>
</dbReference>
<dbReference type="AlphaFoldDB" id="A0A2I1D7X2"/>
<gene>
    <name evidence="2" type="ORF">P168DRAFT_317467</name>
</gene>
<evidence type="ECO:0000313" key="2">
    <source>
        <dbReference type="EMBL" id="PKY05963.1"/>
    </source>
</evidence>
<dbReference type="RefSeq" id="XP_024694557.1">
    <property type="nucleotide sequence ID" value="XM_024840106.1"/>
</dbReference>
<name>A0A2I1D7X2_ASPC2</name>
<comment type="caution">
    <text evidence="2">The sequence shown here is derived from an EMBL/GenBank/DDBJ whole genome shotgun (WGS) entry which is preliminary data.</text>
</comment>
<feature type="region of interest" description="Disordered" evidence="1">
    <location>
        <begin position="225"/>
        <end position="245"/>
    </location>
</feature>